<evidence type="ECO:0000256" key="1">
    <source>
        <dbReference type="SAM" id="MobiDB-lite"/>
    </source>
</evidence>
<dbReference type="KEGG" id="tasa:A1Q1_04517"/>
<gene>
    <name evidence="2" type="ORF">A1Q1_04517</name>
</gene>
<evidence type="ECO:0000313" key="3">
    <source>
        <dbReference type="Proteomes" id="UP000002748"/>
    </source>
</evidence>
<dbReference type="Proteomes" id="UP000002748">
    <property type="component" value="Unassembled WGS sequence"/>
</dbReference>
<protein>
    <submittedName>
        <fullName evidence="2">Uncharacterized protein</fullName>
    </submittedName>
</protein>
<dbReference type="AlphaFoldDB" id="J5TR74"/>
<dbReference type="EMBL" id="ALBS01000027">
    <property type="protein sequence ID" value="EJT52306.1"/>
    <property type="molecule type" value="Genomic_DNA"/>
</dbReference>
<proteinExistence type="predicted"/>
<evidence type="ECO:0000313" key="2">
    <source>
        <dbReference type="EMBL" id="EJT52306.1"/>
    </source>
</evidence>
<feature type="compositionally biased region" description="Low complexity" evidence="1">
    <location>
        <begin position="329"/>
        <end position="348"/>
    </location>
</feature>
<feature type="region of interest" description="Disordered" evidence="1">
    <location>
        <begin position="179"/>
        <end position="233"/>
    </location>
</feature>
<dbReference type="GeneID" id="25988030"/>
<organism evidence="2 3">
    <name type="scientific">Trichosporon asahii var. asahii (strain ATCC 90039 / CBS 2479 / JCM 2466 / KCTC 7840 / NBRC 103889/ NCYC 2677 / UAMH 7654)</name>
    <name type="common">Yeast</name>
    <dbReference type="NCBI Taxonomy" id="1186058"/>
    <lineage>
        <taxon>Eukaryota</taxon>
        <taxon>Fungi</taxon>
        <taxon>Dikarya</taxon>
        <taxon>Basidiomycota</taxon>
        <taxon>Agaricomycotina</taxon>
        <taxon>Tremellomycetes</taxon>
        <taxon>Trichosporonales</taxon>
        <taxon>Trichosporonaceae</taxon>
        <taxon>Trichosporon</taxon>
    </lineage>
</organism>
<feature type="region of interest" description="Disordered" evidence="1">
    <location>
        <begin position="1"/>
        <end position="105"/>
    </location>
</feature>
<dbReference type="OrthoDB" id="3364608at2759"/>
<name>J5TR74_TRIAS</name>
<feature type="region of interest" description="Disordered" evidence="1">
    <location>
        <begin position="296"/>
        <end position="405"/>
    </location>
</feature>
<dbReference type="RefSeq" id="XP_014183425.1">
    <property type="nucleotide sequence ID" value="XM_014327950.1"/>
</dbReference>
<dbReference type="VEuPathDB" id="FungiDB:A1Q1_04517"/>
<feature type="compositionally biased region" description="Basic and acidic residues" evidence="1">
    <location>
        <begin position="44"/>
        <end position="62"/>
    </location>
</feature>
<sequence length="405" mass="44053">MESPVHSGRNLEVPRTVERRRKGRGVDVMSYPTPERGHLPTPVTERRTLKRTFDDVTADKTAAEGNHAISVHPPTPQTLPRKRASPGTNNAAPYSPPSPSGHTTFFLSHGSTTEIEIANDKAPPRRRPGLLFAQQMGLTTDPATTSVKFGARLGVGVGMGGGLRGSTHGPVDKMSLDNPFLDDGSAVAGPSRSVSGKRRQTAGSPGRETSYVPQAVRPDAERSMSPLMRDRHRGGPLRMLTETLPESSRAAKRQEMMDEDNPFVAKPGEIHRPKPLNTERGPFVTYVFRGAKRTFANPFVPPNAPYPAADLDVSDVDYDPHPCPPPKLLWPTSDPETSPASSAAPVSTPRRRVLSDTMDVDSDEEQMPVRRGLLFGATPRSEEHEQSDGSEGSARKRPRFNFGSN</sequence>
<accession>J5TR74</accession>
<reference evidence="2 3" key="1">
    <citation type="journal article" date="2012" name="Eukaryot. Cell">
        <title>Draft genome sequence of CBS 2479, the standard type strain of Trichosporon asahii.</title>
        <authorList>
            <person name="Yang R.Y."/>
            <person name="Li H.T."/>
            <person name="Zhu H."/>
            <person name="Zhou G.P."/>
            <person name="Wang M."/>
            <person name="Wang L."/>
        </authorList>
    </citation>
    <scope>NUCLEOTIDE SEQUENCE [LARGE SCALE GENOMIC DNA]</scope>
    <source>
        <strain evidence="3">ATCC 90039 / CBS 2479 / JCM 2466 / KCTC 7840 / NCYC 2677 / UAMH 7654</strain>
    </source>
</reference>
<dbReference type="HOGENOM" id="CLU_056800_0_0_1"/>
<comment type="caution">
    <text evidence="2">The sequence shown here is derived from an EMBL/GenBank/DDBJ whole genome shotgun (WGS) entry which is preliminary data.</text>
</comment>